<organism evidence="2 3">
    <name type="scientific">Pelagomonas calceolata</name>
    <dbReference type="NCBI Taxonomy" id="35677"/>
    <lineage>
        <taxon>Eukaryota</taxon>
        <taxon>Sar</taxon>
        <taxon>Stramenopiles</taxon>
        <taxon>Ochrophyta</taxon>
        <taxon>Pelagophyceae</taxon>
        <taxon>Pelagomonadales</taxon>
        <taxon>Pelagomonadaceae</taxon>
        <taxon>Pelagomonas</taxon>
    </lineage>
</organism>
<evidence type="ECO:0000256" key="1">
    <source>
        <dbReference type="SAM" id="MobiDB-lite"/>
    </source>
</evidence>
<evidence type="ECO:0000313" key="3">
    <source>
        <dbReference type="Proteomes" id="UP000789595"/>
    </source>
</evidence>
<comment type="caution">
    <text evidence="2">The sequence shown here is derived from an EMBL/GenBank/DDBJ whole genome shotgun (WGS) entry which is preliminary data.</text>
</comment>
<name>A0A8J2SES5_9STRA</name>
<protein>
    <submittedName>
        <fullName evidence="2">Uncharacterized protein</fullName>
    </submittedName>
</protein>
<sequence>MKVTVPLALVGDKTKLRFAPASNPSLEHAGSDPAAPEMARRGTEPWNFAEFLTRPGVDDLLNGATEAERASILEDLRKIENEFGGSTYVESGEKQKWLAATLVVHGIPLALLSFPDLNLLNPRLRAVLAKHYVPKKQFKGPKIPQKHACIEFHMKTIFEHVGLDADEFGGYLLLFDAELLQCSATDPSTGRQTGARKVKQTNDAVLADAGLDAAWVRAAYLEMIETIMEEGQYTGQTVWAAGGAAAKWVKENLENPLGDILMHAQAAMDMQANLARSILDDETDEETSWSIPGPKLRASSDRGASQLMFAVAGDDRKIREVTIYNDIYLGDAAAVDAICQMRKDKFARKTHAQKAEFFARMNHVIYFLDLFDALDALGDRAPADVLAAAKRIAAAKGWLRPALAAADGGVVAAVAPHAAVAMPRLRAVDASRGSASDSAARAAVAPESDVVMVDASTTRTAAPPSLVADDNSCDDPFDRVLFDPADLDDSSDARGSTNESDRALVEAWLDKRNPETFDAALKAAQKARYAPLIERFLLQCQLKMLDRPAAAAVAQKAGPSSASPSRAAQVDDEAKLRAIRGDVLQRMYDAGLEARYAPLTQKIPLGVRNPDALRRFSAEALQRAYDAGLPSRSMYGRVQEKRRVKQFNVAACEAVVHESGATNFDVSVNDEASYANVRSDVMQAAYEAGLAGAKVLRLKRVRGALQQHNPDLDLSEFTPEVLFKNMSPADIEALDEDAFMAKINKWKSDNGLEADAVEAQRKRNAQNVEKNQADREAFGGTVKFTLATGCTTKLSKPKCAADIKQHLSGIEYIGNKCTGKRVGQPCKICIKFVGDLQEGTACKPCDQFWYPRNSAILKAAKEVQDKHGIDFGVTIVYKPCPKKRTAAPKPQGAKKAKKAKKAAPAK</sequence>
<feature type="region of interest" description="Disordered" evidence="1">
    <location>
        <begin position="20"/>
        <end position="40"/>
    </location>
</feature>
<dbReference type="AlphaFoldDB" id="A0A8J2SES5"/>
<dbReference type="EMBL" id="CAKKNE010000001">
    <property type="protein sequence ID" value="CAH0364262.1"/>
    <property type="molecule type" value="Genomic_DNA"/>
</dbReference>
<keyword evidence="3" id="KW-1185">Reference proteome</keyword>
<reference evidence="2" key="1">
    <citation type="submission" date="2021-11" db="EMBL/GenBank/DDBJ databases">
        <authorList>
            <consortium name="Genoscope - CEA"/>
            <person name="William W."/>
        </authorList>
    </citation>
    <scope>NUCLEOTIDE SEQUENCE</scope>
</reference>
<proteinExistence type="predicted"/>
<gene>
    <name evidence="2" type="ORF">PECAL_1P06170</name>
</gene>
<dbReference type="Proteomes" id="UP000789595">
    <property type="component" value="Unassembled WGS sequence"/>
</dbReference>
<evidence type="ECO:0000313" key="2">
    <source>
        <dbReference type="EMBL" id="CAH0364262.1"/>
    </source>
</evidence>
<feature type="region of interest" description="Disordered" evidence="1">
    <location>
        <begin position="882"/>
        <end position="906"/>
    </location>
</feature>
<accession>A0A8J2SES5</accession>